<dbReference type="SUPFAM" id="SSF48557">
    <property type="entry name" value="L-aspartase-like"/>
    <property type="match status" value="1"/>
</dbReference>
<organism evidence="3 4">
    <name type="scientific">Xylaria flabelliformis</name>
    <dbReference type="NCBI Taxonomy" id="2512241"/>
    <lineage>
        <taxon>Eukaryota</taxon>
        <taxon>Fungi</taxon>
        <taxon>Dikarya</taxon>
        <taxon>Ascomycota</taxon>
        <taxon>Pezizomycotina</taxon>
        <taxon>Sordariomycetes</taxon>
        <taxon>Xylariomycetidae</taxon>
        <taxon>Xylariales</taxon>
        <taxon>Xylariaceae</taxon>
        <taxon>Xylaria</taxon>
    </lineage>
</organism>
<evidence type="ECO:0000313" key="3">
    <source>
        <dbReference type="EMBL" id="TRX89295.1"/>
    </source>
</evidence>
<dbReference type="InterPro" id="IPR022761">
    <property type="entry name" value="Fumarate_lyase_N"/>
</dbReference>
<evidence type="ECO:0000259" key="2">
    <source>
        <dbReference type="Pfam" id="PF00206"/>
    </source>
</evidence>
<dbReference type="EMBL" id="VFLP01000070">
    <property type="protein sequence ID" value="TRX89295.1"/>
    <property type="molecule type" value="Genomic_DNA"/>
</dbReference>
<dbReference type="InterPro" id="IPR009049">
    <property type="entry name" value="Argininosuccinate_lyase"/>
</dbReference>
<evidence type="ECO:0000256" key="1">
    <source>
        <dbReference type="SAM" id="MobiDB-lite"/>
    </source>
</evidence>
<dbReference type="Pfam" id="PF00206">
    <property type="entry name" value="Lyase_1"/>
    <property type="match status" value="1"/>
</dbReference>
<gene>
    <name evidence="3" type="ORF">FHL15_009868</name>
</gene>
<dbReference type="OrthoDB" id="5218769at2759"/>
<reference evidence="4" key="1">
    <citation type="submission" date="2019-06" db="EMBL/GenBank/DDBJ databases">
        <title>Draft genome sequence of the griseofulvin-producing fungus Xylaria cubensis strain G536.</title>
        <authorList>
            <person name="Mead M.E."/>
            <person name="Raja H.A."/>
            <person name="Steenwyk J.L."/>
            <person name="Knowles S.L."/>
            <person name="Oberlies N.H."/>
            <person name="Rokas A."/>
        </authorList>
    </citation>
    <scope>NUCLEOTIDE SEQUENCE [LARGE SCALE GENOMIC DNA]</scope>
    <source>
        <strain evidence="4">G536</strain>
    </source>
</reference>
<keyword evidence="4" id="KW-1185">Reference proteome</keyword>
<evidence type="ECO:0000313" key="4">
    <source>
        <dbReference type="Proteomes" id="UP000319160"/>
    </source>
</evidence>
<dbReference type="InterPro" id="IPR008948">
    <property type="entry name" value="L-Aspartase-like"/>
</dbReference>
<feature type="domain" description="Fumarate lyase N-terminal" evidence="2">
    <location>
        <begin position="16"/>
        <end position="142"/>
    </location>
</feature>
<name>A0A553HMX5_9PEZI</name>
<dbReference type="PANTHER" id="PTHR43814:SF1">
    <property type="entry name" value="ARGININOSUCCINATE LYASE"/>
    <property type="match status" value="1"/>
</dbReference>
<feature type="region of interest" description="Disordered" evidence="1">
    <location>
        <begin position="145"/>
        <end position="165"/>
    </location>
</feature>
<proteinExistence type="predicted"/>
<sequence length="271" mass="30317">MASDKKSEANILDPLIYNESIYIDKAAHKHGILGSIAFARAKQNGGILTADEFQKIESGLQAMMKEWDDGSFKIMPGVDEDIHTANERRLGEIIDKEVAGNLHTGRNRNEQVACDMRKWLRGEPRKIETHLATFLQVTAERAGLRRAGGEPVRHRSRHDGNGARFGSRACSGTRWGRWRTGTSWPRHCSEGAMLMLVPHVSRWAEDLIIHLTRRASSASCSPPNIADYTTSPTRACAFRETHHITSPGRVVTLSEQTNRIRTMNELNVRAA</sequence>
<comment type="caution">
    <text evidence="3">The sequence shown here is derived from an EMBL/GenBank/DDBJ whole genome shotgun (WGS) entry which is preliminary data.</text>
</comment>
<accession>A0A553HMX5</accession>
<feature type="compositionally biased region" description="Basic and acidic residues" evidence="1">
    <location>
        <begin position="147"/>
        <end position="161"/>
    </location>
</feature>
<protein>
    <recommendedName>
        <fullName evidence="2">Fumarate lyase N-terminal domain-containing protein</fullName>
    </recommendedName>
</protein>
<dbReference type="GO" id="GO:0042450">
    <property type="term" value="P:L-arginine biosynthetic process via ornithine"/>
    <property type="evidence" value="ECO:0007669"/>
    <property type="project" value="InterPro"/>
</dbReference>
<dbReference type="AlphaFoldDB" id="A0A553HMX5"/>
<dbReference type="Proteomes" id="UP000319160">
    <property type="component" value="Unassembled WGS sequence"/>
</dbReference>
<dbReference type="GO" id="GO:0004056">
    <property type="term" value="F:argininosuccinate lyase activity"/>
    <property type="evidence" value="ECO:0007669"/>
    <property type="project" value="InterPro"/>
</dbReference>
<dbReference type="InterPro" id="IPR024083">
    <property type="entry name" value="Fumarase/histidase_N"/>
</dbReference>
<dbReference type="GO" id="GO:0005829">
    <property type="term" value="C:cytosol"/>
    <property type="evidence" value="ECO:0007669"/>
    <property type="project" value="TreeGrafter"/>
</dbReference>
<dbReference type="PANTHER" id="PTHR43814">
    <property type="entry name" value="ARGININOSUCCINATE LYASE"/>
    <property type="match status" value="1"/>
</dbReference>
<dbReference type="STRING" id="2512241.A0A553HMX5"/>
<dbReference type="Gene3D" id="1.10.275.10">
    <property type="entry name" value="Fumarase/aspartase (N-terminal domain)"/>
    <property type="match status" value="1"/>
</dbReference>